<proteinExistence type="predicted"/>
<evidence type="ECO:0000256" key="1">
    <source>
        <dbReference type="SAM" id="MobiDB-lite"/>
    </source>
</evidence>
<evidence type="ECO:0000313" key="2">
    <source>
        <dbReference type="EMBL" id="KAL3276238.1"/>
    </source>
</evidence>
<gene>
    <name evidence="2" type="ORF">HHI36_020955</name>
</gene>
<protein>
    <submittedName>
        <fullName evidence="2">Uncharacterized protein</fullName>
    </submittedName>
</protein>
<comment type="caution">
    <text evidence="2">The sequence shown here is derived from an EMBL/GenBank/DDBJ whole genome shotgun (WGS) entry which is preliminary data.</text>
</comment>
<evidence type="ECO:0000313" key="3">
    <source>
        <dbReference type="Proteomes" id="UP001516400"/>
    </source>
</evidence>
<reference evidence="2 3" key="1">
    <citation type="journal article" date="2021" name="BMC Biol.">
        <title>Horizontally acquired antibacterial genes associated with adaptive radiation of ladybird beetles.</title>
        <authorList>
            <person name="Li H.S."/>
            <person name="Tang X.F."/>
            <person name="Huang Y.H."/>
            <person name="Xu Z.Y."/>
            <person name="Chen M.L."/>
            <person name="Du X.Y."/>
            <person name="Qiu B.Y."/>
            <person name="Chen P.T."/>
            <person name="Zhang W."/>
            <person name="Slipinski A."/>
            <person name="Escalona H.E."/>
            <person name="Waterhouse R.M."/>
            <person name="Zwick A."/>
            <person name="Pang H."/>
        </authorList>
    </citation>
    <scope>NUCLEOTIDE SEQUENCE [LARGE SCALE GENOMIC DNA]</scope>
    <source>
        <strain evidence="2">SYSU2018</strain>
    </source>
</reference>
<name>A0ABD2NBX3_9CUCU</name>
<dbReference type="Proteomes" id="UP001516400">
    <property type="component" value="Unassembled WGS sequence"/>
</dbReference>
<dbReference type="EMBL" id="JABFTP020000083">
    <property type="protein sequence ID" value="KAL3276238.1"/>
    <property type="molecule type" value="Genomic_DNA"/>
</dbReference>
<feature type="compositionally biased region" description="Low complexity" evidence="1">
    <location>
        <begin position="47"/>
        <end position="58"/>
    </location>
</feature>
<organism evidence="2 3">
    <name type="scientific">Cryptolaemus montrouzieri</name>
    <dbReference type="NCBI Taxonomy" id="559131"/>
    <lineage>
        <taxon>Eukaryota</taxon>
        <taxon>Metazoa</taxon>
        <taxon>Ecdysozoa</taxon>
        <taxon>Arthropoda</taxon>
        <taxon>Hexapoda</taxon>
        <taxon>Insecta</taxon>
        <taxon>Pterygota</taxon>
        <taxon>Neoptera</taxon>
        <taxon>Endopterygota</taxon>
        <taxon>Coleoptera</taxon>
        <taxon>Polyphaga</taxon>
        <taxon>Cucujiformia</taxon>
        <taxon>Coccinelloidea</taxon>
        <taxon>Coccinellidae</taxon>
        <taxon>Scymninae</taxon>
        <taxon>Scymnini</taxon>
        <taxon>Cryptolaemus</taxon>
    </lineage>
</organism>
<keyword evidence="3" id="KW-1185">Reference proteome</keyword>
<sequence>MENHTELQEIFEEYKHSERLRQHEELIHSELVNILHQKSKLIEVISPQSPSKSKLSSSGCGNKVNPSSISASETEIGDSKPKIASLSFKDRLDLYREYTESSKINRINIDRKNFVN</sequence>
<accession>A0ABD2NBX3</accession>
<feature type="compositionally biased region" description="Polar residues" evidence="1">
    <location>
        <begin position="64"/>
        <end position="73"/>
    </location>
</feature>
<feature type="region of interest" description="Disordered" evidence="1">
    <location>
        <begin position="47"/>
        <end position="76"/>
    </location>
</feature>
<dbReference type="AlphaFoldDB" id="A0ABD2NBX3"/>